<protein>
    <submittedName>
        <fullName evidence="7">NADH-ubiquinone oxidoreductase</fullName>
    </submittedName>
</protein>
<keyword evidence="6" id="KW-0472">Membrane</keyword>
<dbReference type="AlphaFoldDB" id="A0A318PHX5"/>
<evidence type="ECO:0000256" key="2">
    <source>
        <dbReference type="ARBA" id="ARBA00022448"/>
    </source>
</evidence>
<keyword evidence="2" id="KW-0813">Transport</keyword>
<sequence>MLMRARIYRQSKPAGQSGQAITHTWVLDYGQNRPRHVDSLMGWTGSTDTPSQLQLQFPDQNSAIAYATTQGIAYDIEIPAPRHRRPKAYADNFRYDRIQNWTH</sequence>
<dbReference type="Gene3D" id="3.30.160.190">
    <property type="entry name" value="atu1810 like domain"/>
    <property type="match status" value="1"/>
</dbReference>
<dbReference type="PANTHER" id="PTHR12219">
    <property type="entry name" value="NADH-UBIQUINONE OXIDOREDUCTASE"/>
    <property type="match status" value="1"/>
</dbReference>
<dbReference type="PANTHER" id="PTHR12219:SF8">
    <property type="entry name" value="NADH DEHYDROGENASE [UBIQUINONE] IRON-SULFUR PROTEIN 4, MITOCHONDRIAL"/>
    <property type="match status" value="1"/>
</dbReference>
<comment type="subcellular location">
    <subcellularLocation>
        <location evidence="1">Membrane</location>
    </subcellularLocation>
</comment>
<evidence type="ECO:0000256" key="1">
    <source>
        <dbReference type="ARBA" id="ARBA00004370"/>
    </source>
</evidence>
<name>A0A318PHX5_KOMXY</name>
<evidence type="ECO:0000313" key="7">
    <source>
        <dbReference type="EMBL" id="PYD55735.1"/>
    </source>
</evidence>
<dbReference type="GO" id="GO:0016020">
    <property type="term" value="C:membrane"/>
    <property type="evidence" value="ECO:0007669"/>
    <property type="project" value="UniProtKB-SubCell"/>
</dbReference>
<keyword evidence="3" id="KW-0679">Respiratory chain</keyword>
<evidence type="ECO:0000313" key="8">
    <source>
        <dbReference type="Proteomes" id="UP000248257"/>
    </source>
</evidence>
<accession>A0A318PHX5</accession>
<dbReference type="OrthoDB" id="9799572at2"/>
<evidence type="ECO:0000256" key="3">
    <source>
        <dbReference type="ARBA" id="ARBA00022660"/>
    </source>
</evidence>
<keyword evidence="7" id="KW-0830">Ubiquinone</keyword>
<reference evidence="7 8" key="1">
    <citation type="submission" date="2017-07" db="EMBL/GenBank/DDBJ databases">
        <title>A draft genome sequence of Komagataeibacter xylinus LMG 1515.</title>
        <authorList>
            <person name="Skraban J."/>
            <person name="Cleenwerck I."/>
            <person name="Vandamme P."/>
            <person name="Trcek J."/>
        </authorList>
    </citation>
    <scope>NUCLEOTIDE SEQUENCE [LARGE SCALE GENOMIC DNA]</scope>
    <source>
        <strain evidence="7 8">LMG 1515</strain>
    </source>
</reference>
<organism evidence="7 8">
    <name type="scientific">Komagataeibacter xylinus</name>
    <name type="common">Gluconacetobacter xylinus</name>
    <dbReference type="NCBI Taxonomy" id="28448"/>
    <lineage>
        <taxon>Bacteria</taxon>
        <taxon>Pseudomonadati</taxon>
        <taxon>Pseudomonadota</taxon>
        <taxon>Alphaproteobacteria</taxon>
        <taxon>Acetobacterales</taxon>
        <taxon>Acetobacteraceae</taxon>
        <taxon>Komagataeibacter</taxon>
    </lineage>
</organism>
<evidence type="ECO:0000256" key="4">
    <source>
        <dbReference type="ARBA" id="ARBA00022946"/>
    </source>
</evidence>
<keyword evidence="5" id="KW-0249">Electron transport</keyword>
<keyword evidence="4" id="KW-0809">Transit peptide</keyword>
<dbReference type="InterPro" id="IPR038532">
    <property type="entry name" value="NDUFS4-like_sf"/>
</dbReference>
<dbReference type="STRING" id="1220579.GCA_001571345_03061"/>
<evidence type="ECO:0000256" key="5">
    <source>
        <dbReference type="ARBA" id="ARBA00022982"/>
    </source>
</evidence>
<evidence type="ECO:0000256" key="6">
    <source>
        <dbReference type="ARBA" id="ARBA00023136"/>
    </source>
</evidence>
<proteinExistence type="predicted"/>
<keyword evidence="8" id="KW-1185">Reference proteome</keyword>
<comment type="caution">
    <text evidence="7">The sequence shown here is derived from an EMBL/GenBank/DDBJ whole genome shotgun (WGS) entry which is preliminary data.</text>
</comment>
<dbReference type="Proteomes" id="UP000248257">
    <property type="component" value="Unassembled WGS sequence"/>
</dbReference>
<dbReference type="EMBL" id="NKUC01000052">
    <property type="protein sequence ID" value="PYD55735.1"/>
    <property type="molecule type" value="Genomic_DNA"/>
</dbReference>
<dbReference type="Pfam" id="PF04800">
    <property type="entry name" value="NDUS4"/>
    <property type="match status" value="1"/>
</dbReference>
<dbReference type="GO" id="GO:0022900">
    <property type="term" value="P:electron transport chain"/>
    <property type="evidence" value="ECO:0007669"/>
    <property type="project" value="InterPro"/>
</dbReference>
<gene>
    <name evidence="7" type="ORF">CFR75_14885</name>
</gene>
<dbReference type="InterPro" id="IPR006885">
    <property type="entry name" value="NADH_UbQ_FeS_4_mit-like"/>
</dbReference>